<dbReference type="AlphaFoldDB" id="A0A1J1IST9"/>
<protein>
    <submittedName>
        <fullName evidence="1">CLUMA_CG015814, isoform A</fullName>
    </submittedName>
</protein>
<dbReference type="Proteomes" id="UP000183832">
    <property type="component" value="Unassembled WGS sequence"/>
</dbReference>
<dbReference type="EMBL" id="CVRI01000058">
    <property type="protein sequence ID" value="CRL02794.1"/>
    <property type="molecule type" value="Genomic_DNA"/>
</dbReference>
<proteinExistence type="predicted"/>
<sequence length="62" mass="7183">MKKIENSFSDIEDLNITKTRQNIDSCGTGNCSSIETVCMKQQFKLFFDCDRELHKAYSIEDI</sequence>
<accession>A0A1J1IST9</accession>
<evidence type="ECO:0000313" key="1">
    <source>
        <dbReference type="EMBL" id="CRL02794.1"/>
    </source>
</evidence>
<reference evidence="1 2" key="1">
    <citation type="submission" date="2015-04" db="EMBL/GenBank/DDBJ databases">
        <authorList>
            <person name="Syromyatnikov M.Y."/>
            <person name="Popov V.N."/>
        </authorList>
    </citation>
    <scope>NUCLEOTIDE SEQUENCE [LARGE SCALE GENOMIC DNA]</scope>
</reference>
<evidence type="ECO:0000313" key="2">
    <source>
        <dbReference type="Proteomes" id="UP000183832"/>
    </source>
</evidence>
<name>A0A1J1IST9_9DIPT</name>
<organism evidence="1 2">
    <name type="scientific">Clunio marinus</name>
    <dbReference type="NCBI Taxonomy" id="568069"/>
    <lineage>
        <taxon>Eukaryota</taxon>
        <taxon>Metazoa</taxon>
        <taxon>Ecdysozoa</taxon>
        <taxon>Arthropoda</taxon>
        <taxon>Hexapoda</taxon>
        <taxon>Insecta</taxon>
        <taxon>Pterygota</taxon>
        <taxon>Neoptera</taxon>
        <taxon>Endopterygota</taxon>
        <taxon>Diptera</taxon>
        <taxon>Nematocera</taxon>
        <taxon>Chironomoidea</taxon>
        <taxon>Chironomidae</taxon>
        <taxon>Clunio</taxon>
    </lineage>
</organism>
<gene>
    <name evidence="1" type="ORF">CLUMA_CG015814</name>
</gene>
<keyword evidence="2" id="KW-1185">Reference proteome</keyword>